<evidence type="ECO:0000313" key="3">
    <source>
        <dbReference type="EMBL" id="MBK1827317.1"/>
    </source>
</evidence>
<keyword evidence="4" id="KW-1185">Reference proteome</keyword>
<dbReference type="InterPro" id="IPR036249">
    <property type="entry name" value="Thioredoxin-like_sf"/>
</dbReference>
<feature type="chain" id="PRO_5037311839" description="Thioredoxin domain-containing protein" evidence="1">
    <location>
        <begin position="21"/>
        <end position="171"/>
    </location>
</feature>
<name>A0A934RAA6_9BACT</name>
<keyword evidence="1" id="KW-0732">Signal</keyword>
<sequence>MTKQLSIAAIFLISLLPGFAEKENVADYKINMVNWGEALAVGDKEKTEKFDASSLKGKVVVVEEFGVKTPACVQRIKDLGRLAKKIERDELKVVIIAIHRQRDVPDQQIADAVEKARAEIIIRKNGFLPASIGGMPHAAIFLPDGTMLWHGDSTERDFDKAYKKALDQLGE</sequence>
<dbReference type="RefSeq" id="WP_200278765.1">
    <property type="nucleotide sequence ID" value="NZ_JAENII010000006.1"/>
</dbReference>
<reference evidence="3" key="1">
    <citation type="submission" date="2021-01" db="EMBL/GenBank/DDBJ databases">
        <title>Modified the classification status of verrucomicrobia.</title>
        <authorList>
            <person name="Feng X."/>
        </authorList>
    </citation>
    <scope>NUCLEOTIDE SEQUENCE</scope>
    <source>
        <strain evidence="3">KCTC 22201</strain>
    </source>
</reference>
<dbReference type="Gene3D" id="3.40.30.10">
    <property type="entry name" value="Glutaredoxin"/>
    <property type="match status" value="1"/>
</dbReference>
<gene>
    <name evidence="3" type="ORF">JIN81_09810</name>
</gene>
<dbReference type="SUPFAM" id="SSF52833">
    <property type="entry name" value="Thioredoxin-like"/>
    <property type="match status" value="1"/>
</dbReference>
<dbReference type="EMBL" id="JAENII010000006">
    <property type="protein sequence ID" value="MBK1827317.1"/>
    <property type="molecule type" value="Genomic_DNA"/>
</dbReference>
<feature type="domain" description="Thioredoxin" evidence="2">
    <location>
        <begin position="10"/>
        <end position="171"/>
    </location>
</feature>
<dbReference type="Proteomes" id="UP000658278">
    <property type="component" value="Unassembled WGS sequence"/>
</dbReference>
<evidence type="ECO:0000256" key="1">
    <source>
        <dbReference type="SAM" id="SignalP"/>
    </source>
</evidence>
<dbReference type="InterPro" id="IPR013766">
    <property type="entry name" value="Thioredoxin_domain"/>
</dbReference>
<accession>A0A934RAA6</accession>
<dbReference type="PROSITE" id="PS51352">
    <property type="entry name" value="THIOREDOXIN_2"/>
    <property type="match status" value="1"/>
</dbReference>
<comment type="caution">
    <text evidence="3">The sequence shown here is derived from an EMBL/GenBank/DDBJ whole genome shotgun (WGS) entry which is preliminary data.</text>
</comment>
<proteinExistence type="predicted"/>
<feature type="signal peptide" evidence="1">
    <location>
        <begin position="1"/>
        <end position="20"/>
    </location>
</feature>
<evidence type="ECO:0000313" key="4">
    <source>
        <dbReference type="Proteomes" id="UP000658278"/>
    </source>
</evidence>
<organism evidence="3 4">
    <name type="scientific">Haloferula rosea</name>
    <dbReference type="NCBI Taxonomy" id="490093"/>
    <lineage>
        <taxon>Bacteria</taxon>
        <taxon>Pseudomonadati</taxon>
        <taxon>Verrucomicrobiota</taxon>
        <taxon>Verrucomicrobiia</taxon>
        <taxon>Verrucomicrobiales</taxon>
        <taxon>Verrucomicrobiaceae</taxon>
        <taxon>Haloferula</taxon>
    </lineage>
</organism>
<evidence type="ECO:0000259" key="2">
    <source>
        <dbReference type="PROSITE" id="PS51352"/>
    </source>
</evidence>
<protein>
    <recommendedName>
        <fullName evidence="2">Thioredoxin domain-containing protein</fullName>
    </recommendedName>
</protein>
<dbReference type="AlphaFoldDB" id="A0A934RAA6"/>